<dbReference type="Pfam" id="PF00196">
    <property type="entry name" value="GerE"/>
    <property type="match status" value="1"/>
</dbReference>
<dbReference type="PROSITE" id="PS50110">
    <property type="entry name" value="RESPONSE_REGULATORY"/>
    <property type="match status" value="1"/>
</dbReference>
<dbReference type="Pfam" id="PF00072">
    <property type="entry name" value="Response_reg"/>
    <property type="match status" value="1"/>
</dbReference>
<evidence type="ECO:0000259" key="6">
    <source>
        <dbReference type="PROSITE" id="PS50043"/>
    </source>
</evidence>
<dbReference type="InterPro" id="IPR058245">
    <property type="entry name" value="NreC/VraR/RcsB-like_REC"/>
</dbReference>
<evidence type="ECO:0000259" key="7">
    <source>
        <dbReference type="PROSITE" id="PS50110"/>
    </source>
</evidence>
<evidence type="ECO:0000256" key="2">
    <source>
        <dbReference type="ARBA" id="ARBA00023015"/>
    </source>
</evidence>
<dbReference type="AlphaFoldDB" id="A0A4R8ZD59"/>
<evidence type="ECO:0000313" key="9">
    <source>
        <dbReference type="Proteomes" id="UP000298424"/>
    </source>
</evidence>
<feature type="domain" description="HTH luxR-type" evidence="6">
    <location>
        <begin position="171"/>
        <end position="236"/>
    </location>
</feature>
<dbReference type="InterPro" id="IPR001789">
    <property type="entry name" value="Sig_transdc_resp-reg_receiver"/>
</dbReference>
<dbReference type="SUPFAM" id="SSF46894">
    <property type="entry name" value="C-terminal effector domain of the bipartite response regulators"/>
    <property type="match status" value="1"/>
</dbReference>
<dbReference type="SUPFAM" id="SSF52172">
    <property type="entry name" value="CheY-like"/>
    <property type="match status" value="1"/>
</dbReference>
<keyword evidence="1 5" id="KW-0597">Phosphoprotein</keyword>
<dbReference type="SMART" id="SM00448">
    <property type="entry name" value="REC"/>
    <property type="match status" value="1"/>
</dbReference>
<keyword evidence="2" id="KW-0805">Transcription regulation</keyword>
<protein>
    <submittedName>
        <fullName evidence="8">Response regulator transcription factor</fullName>
    </submittedName>
</protein>
<proteinExistence type="predicted"/>
<dbReference type="GO" id="GO:0003677">
    <property type="term" value="F:DNA binding"/>
    <property type="evidence" value="ECO:0007669"/>
    <property type="project" value="UniProtKB-KW"/>
</dbReference>
<feature type="domain" description="Response regulatory" evidence="7">
    <location>
        <begin position="5"/>
        <end position="144"/>
    </location>
</feature>
<dbReference type="OrthoDB" id="9808843at2"/>
<feature type="modified residue" description="4-aspartylphosphate" evidence="5">
    <location>
        <position position="56"/>
    </location>
</feature>
<dbReference type="GO" id="GO:0000160">
    <property type="term" value="P:phosphorelay signal transduction system"/>
    <property type="evidence" value="ECO:0007669"/>
    <property type="project" value="InterPro"/>
</dbReference>
<name>A0A4R8ZD59_9MICO</name>
<keyword evidence="4" id="KW-0804">Transcription</keyword>
<evidence type="ECO:0000256" key="1">
    <source>
        <dbReference type="ARBA" id="ARBA00022553"/>
    </source>
</evidence>
<comment type="caution">
    <text evidence="8">The sequence shown here is derived from an EMBL/GenBank/DDBJ whole genome shotgun (WGS) entry which is preliminary data.</text>
</comment>
<evidence type="ECO:0000313" key="8">
    <source>
        <dbReference type="EMBL" id="TFD25083.1"/>
    </source>
</evidence>
<dbReference type="CDD" id="cd17535">
    <property type="entry name" value="REC_NarL-like"/>
    <property type="match status" value="1"/>
</dbReference>
<dbReference type="InterPro" id="IPR016032">
    <property type="entry name" value="Sig_transdc_resp-reg_C-effctor"/>
</dbReference>
<dbReference type="PRINTS" id="PR00038">
    <property type="entry name" value="HTHLUXR"/>
</dbReference>
<organism evidence="8 9">
    <name type="scientific">Cryobacterium lyxosi</name>
    <dbReference type="NCBI Taxonomy" id="1259228"/>
    <lineage>
        <taxon>Bacteria</taxon>
        <taxon>Bacillati</taxon>
        <taxon>Actinomycetota</taxon>
        <taxon>Actinomycetes</taxon>
        <taxon>Micrococcales</taxon>
        <taxon>Microbacteriaceae</taxon>
        <taxon>Cryobacterium</taxon>
    </lineage>
</organism>
<accession>A0A4R8ZD59</accession>
<reference evidence="8 9" key="1">
    <citation type="submission" date="2019-03" db="EMBL/GenBank/DDBJ databases">
        <title>Genomics of glacier-inhabiting Cryobacterium strains.</title>
        <authorList>
            <person name="Liu Q."/>
            <person name="Xin Y.-H."/>
        </authorList>
    </citation>
    <scope>NUCLEOTIDE SEQUENCE [LARGE SCALE GENOMIC DNA]</scope>
    <source>
        <strain evidence="8 9">TMT1-1</strain>
    </source>
</reference>
<dbReference type="Proteomes" id="UP000298424">
    <property type="component" value="Unassembled WGS sequence"/>
</dbReference>
<keyword evidence="3" id="KW-0238">DNA-binding</keyword>
<dbReference type="InterPro" id="IPR011006">
    <property type="entry name" value="CheY-like_superfamily"/>
</dbReference>
<dbReference type="PANTHER" id="PTHR43214:SF24">
    <property type="entry name" value="TRANSCRIPTIONAL REGULATORY PROTEIN NARL-RELATED"/>
    <property type="match status" value="1"/>
</dbReference>
<dbReference type="CDD" id="cd06170">
    <property type="entry name" value="LuxR_C_like"/>
    <property type="match status" value="1"/>
</dbReference>
<evidence type="ECO:0000256" key="5">
    <source>
        <dbReference type="PROSITE-ProRule" id="PRU00169"/>
    </source>
</evidence>
<dbReference type="GO" id="GO:0006355">
    <property type="term" value="P:regulation of DNA-templated transcription"/>
    <property type="evidence" value="ECO:0007669"/>
    <property type="project" value="InterPro"/>
</dbReference>
<evidence type="ECO:0000256" key="3">
    <source>
        <dbReference type="ARBA" id="ARBA00023125"/>
    </source>
</evidence>
<dbReference type="EMBL" id="SOGT01000012">
    <property type="protein sequence ID" value="TFD25083.1"/>
    <property type="molecule type" value="Genomic_DNA"/>
</dbReference>
<evidence type="ECO:0000256" key="4">
    <source>
        <dbReference type="ARBA" id="ARBA00023163"/>
    </source>
</evidence>
<dbReference type="Gene3D" id="3.40.50.2300">
    <property type="match status" value="1"/>
</dbReference>
<dbReference type="SMART" id="SM00421">
    <property type="entry name" value="HTH_LUXR"/>
    <property type="match status" value="1"/>
</dbReference>
<dbReference type="InterPro" id="IPR039420">
    <property type="entry name" value="WalR-like"/>
</dbReference>
<sequence>MRAIRVAIADDQQLFCSGIQMLIESQPDLKFVGAAYDGEAAIALARAARPDVMLMDIRMPLLDGIEATARILDATDKPNAPDTDTRECSSDDCATILDAQPKVIMLTTFQRDEAVVRAIHAGADGFIMKDTTPEFVLASIRTVYAGHSVIAPSDTADIIRAQTSQKYREPTAESISALSAREKEVFLIAARGLSNADIAQTAYISEATVKSHIRNILAKLSLTSRVQIVAHAYENGLLR</sequence>
<keyword evidence="9" id="KW-1185">Reference proteome</keyword>
<dbReference type="PROSITE" id="PS50043">
    <property type="entry name" value="HTH_LUXR_2"/>
    <property type="match status" value="1"/>
</dbReference>
<dbReference type="InterPro" id="IPR000792">
    <property type="entry name" value="Tscrpt_reg_LuxR_C"/>
</dbReference>
<gene>
    <name evidence="8" type="ORF">E3T27_09855</name>
</gene>
<dbReference type="PANTHER" id="PTHR43214">
    <property type="entry name" value="TWO-COMPONENT RESPONSE REGULATOR"/>
    <property type="match status" value="1"/>
</dbReference>